<feature type="transmembrane region" description="Helical" evidence="5">
    <location>
        <begin position="6"/>
        <end position="23"/>
    </location>
</feature>
<feature type="transmembrane region" description="Helical" evidence="5">
    <location>
        <begin position="354"/>
        <end position="374"/>
    </location>
</feature>
<feature type="transmembrane region" description="Helical" evidence="5">
    <location>
        <begin position="192"/>
        <end position="213"/>
    </location>
</feature>
<evidence type="ECO:0000256" key="3">
    <source>
        <dbReference type="ARBA" id="ARBA00022989"/>
    </source>
</evidence>
<protein>
    <submittedName>
        <fullName evidence="7">NADH-ubiquinone oxidoreductase chain N</fullName>
        <ecNumber evidence="7">1.6.5.3</ecNumber>
    </submittedName>
</protein>
<dbReference type="HAMAP" id="MF_00445">
    <property type="entry name" value="NDH1_NuoN_1"/>
    <property type="match status" value="1"/>
</dbReference>
<feature type="transmembrane region" description="Helical" evidence="5">
    <location>
        <begin position="285"/>
        <end position="308"/>
    </location>
</feature>
<feature type="transmembrane region" description="Helical" evidence="5">
    <location>
        <begin position="386"/>
        <end position="410"/>
    </location>
</feature>
<dbReference type="EC" id="1.6.5.3" evidence="7"/>
<evidence type="ECO:0000256" key="1">
    <source>
        <dbReference type="ARBA" id="ARBA00004141"/>
    </source>
</evidence>
<dbReference type="AlphaFoldDB" id="A0A3B0TTX1"/>
<dbReference type="GO" id="GO:0008137">
    <property type="term" value="F:NADH dehydrogenase (ubiquinone) activity"/>
    <property type="evidence" value="ECO:0007669"/>
    <property type="project" value="InterPro"/>
</dbReference>
<feature type="transmembrane region" description="Helical" evidence="5">
    <location>
        <begin position="32"/>
        <end position="52"/>
    </location>
</feature>
<feature type="domain" description="NADH:quinone oxidoreductase/Mrp antiporter transmembrane" evidence="6">
    <location>
        <begin position="117"/>
        <end position="401"/>
    </location>
</feature>
<reference evidence="7" key="1">
    <citation type="submission" date="2018-06" db="EMBL/GenBank/DDBJ databases">
        <authorList>
            <person name="Zhirakovskaya E."/>
        </authorList>
    </citation>
    <scope>NUCLEOTIDE SEQUENCE</scope>
</reference>
<feature type="transmembrane region" description="Helical" evidence="5">
    <location>
        <begin position="438"/>
        <end position="463"/>
    </location>
</feature>
<evidence type="ECO:0000256" key="2">
    <source>
        <dbReference type="ARBA" id="ARBA00022692"/>
    </source>
</evidence>
<dbReference type="GO" id="GO:0016020">
    <property type="term" value="C:membrane"/>
    <property type="evidence" value="ECO:0007669"/>
    <property type="project" value="UniProtKB-SubCell"/>
</dbReference>
<gene>
    <name evidence="7" type="ORF">MNBD_ALPHA11-2116</name>
</gene>
<keyword evidence="7" id="KW-0830">Ubiquinone</keyword>
<name>A0A3B0TTX1_9ZZZZ</name>
<feature type="transmembrane region" description="Helical" evidence="5">
    <location>
        <begin position="64"/>
        <end position="86"/>
    </location>
</feature>
<keyword evidence="3 5" id="KW-1133">Transmembrane helix</keyword>
<evidence type="ECO:0000313" key="7">
    <source>
        <dbReference type="EMBL" id="VAW19643.1"/>
    </source>
</evidence>
<dbReference type="Pfam" id="PF00361">
    <property type="entry name" value="Proton_antipo_M"/>
    <property type="match status" value="1"/>
</dbReference>
<sequence>MGRDLSLLLPELILMITVTLMLIGEMVRFSRVVLAIGLIGLALATWQSYLLLGADTFVFGGTYRINYIAIWSKLILLPATGLSLLLARGELAGRFREGSVYSLMVLVSLGALMLSGSGDVMLIVLGVVLTGLGSFALVAYPADDAATEASMKFLVYGSVAGAVMIYGVTFWYAGAGSTLFSALVTIGDKPLLAAAGLLALLVGLGYKAALVPFRFSALDVYVGAPITVAAYMSVVTKLAAIFALAQVFTYLPIATGWQWAIAILAAISMTYGYLTALVQSNLVRLLAYSSIAQSGYFLLGLVAIGFSALALDSLIIFGAAYAAMNIGAFAIILVGGRDMDKFTGLGRRSPMVGVAMVVFLLSLAGIPPLFGFFGKALLFGAAIEAGFLWLVIIAILNSVLSLAVYLRVIVAMYMSEKVTKHAHEVEAMPKHKSDMATTIVWVLTLAITLLSGLITQVFTGAAIF</sequence>
<keyword evidence="7" id="KW-0560">Oxidoreductase</keyword>
<accession>A0A3B0TTX1</accession>
<feature type="transmembrane region" description="Helical" evidence="5">
    <location>
        <begin position="314"/>
        <end position="334"/>
    </location>
</feature>
<dbReference type="GO" id="GO:0016491">
    <property type="term" value="F:oxidoreductase activity"/>
    <property type="evidence" value="ECO:0007669"/>
    <property type="project" value="UniProtKB-KW"/>
</dbReference>
<dbReference type="GO" id="GO:0042773">
    <property type="term" value="P:ATP synthesis coupled electron transport"/>
    <property type="evidence" value="ECO:0007669"/>
    <property type="project" value="InterPro"/>
</dbReference>
<evidence type="ECO:0000256" key="5">
    <source>
        <dbReference type="SAM" id="Phobius"/>
    </source>
</evidence>
<feature type="transmembrane region" description="Helical" evidence="5">
    <location>
        <begin position="98"/>
        <end position="114"/>
    </location>
</feature>
<evidence type="ECO:0000256" key="4">
    <source>
        <dbReference type="ARBA" id="ARBA00023136"/>
    </source>
</evidence>
<dbReference type="InterPro" id="IPR010096">
    <property type="entry name" value="NADH-Q_OxRdtase_suN/2"/>
</dbReference>
<feature type="transmembrane region" description="Helical" evidence="5">
    <location>
        <begin position="220"/>
        <end position="245"/>
    </location>
</feature>
<evidence type="ECO:0000259" key="6">
    <source>
        <dbReference type="Pfam" id="PF00361"/>
    </source>
</evidence>
<feature type="transmembrane region" description="Helical" evidence="5">
    <location>
        <begin position="153"/>
        <end position="172"/>
    </location>
</feature>
<keyword evidence="2 5" id="KW-0812">Transmembrane</keyword>
<keyword evidence="4 5" id="KW-0472">Membrane</keyword>
<dbReference type="EMBL" id="UOEQ01000229">
    <property type="protein sequence ID" value="VAW19643.1"/>
    <property type="molecule type" value="Genomic_DNA"/>
</dbReference>
<dbReference type="PANTHER" id="PTHR22773">
    <property type="entry name" value="NADH DEHYDROGENASE"/>
    <property type="match status" value="1"/>
</dbReference>
<organism evidence="7">
    <name type="scientific">hydrothermal vent metagenome</name>
    <dbReference type="NCBI Taxonomy" id="652676"/>
    <lineage>
        <taxon>unclassified sequences</taxon>
        <taxon>metagenomes</taxon>
        <taxon>ecological metagenomes</taxon>
    </lineage>
</organism>
<comment type="subcellular location">
    <subcellularLocation>
        <location evidence="1">Membrane</location>
        <topology evidence="1">Multi-pass membrane protein</topology>
    </subcellularLocation>
</comment>
<feature type="transmembrane region" description="Helical" evidence="5">
    <location>
        <begin position="120"/>
        <end position="141"/>
    </location>
</feature>
<feature type="transmembrane region" description="Helical" evidence="5">
    <location>
        <begin position="257"/>
        <end position="278"/>
    </location>
</feature>
<proteinExistence type="inferred from homology"/>
<dbReference type="InterPro" id="IPR001750">
    <property type="entry name" value="ND/Mrp_TM"/>
</dbReference>